<evidence type="ECO:0000256" key="9">
    <source>
        <dbReference type="ARBA" id="ARBA00024386"/>
    </source>
</evidence>
<comment type="catalytic activity">
    <reaction evidence="13 14">
        <text>[thioredoxin]-disulfide + sulfite + AMP + 2 H(+) = adenosine 5'-phosphosulfate + [thioredoxin]-dithiol</text>
        <dbReference type="Rhea" id="RHEA:21976"/>
        <dbReference type="Rhea" id="RHEA-COMP:10698"/>
        <dbReference type="Rhea" id="RHEA-COMP:10700"/>
        <dbReference type="ChEBI" id="CHEBI:15378"/>
        <dbReference type="ChEBI" id="CHEBI:17359"/>
        <dbReference type="ChEBI" id="CHEBI:29950"/>
        <dbReference type="ChEBI" id="CHEBI:50058"/>
        <dbReference type="ChEBI" id="CHEBI:58243"/>
        <dbReference type="ChEBI" id="CHEBI:456215"/>
        <dbReference type="EC" id="1.8.4.10"/>
    </reaction>
</comment>
<dbReference type="PANTHER" id="PTHR46482">
    <property type="entry name" value="5'-ADENYLYLSULFATE REDUCTASE 3, CHLOROPLASTIC"/>
    <property type="match status" value="1"/>
</dbReference>
<keyword evidence="4 14" id="KW-0560">Oxidoreductase</keyword>
<dbReference type="GO" id="GO:0004604">
    <property type="term" value="F:phosphoadenylyl-sulfate reductase (thioredoxin) activity"/>
    <property type="evidence" value="ECO:0007669"/>
    <property type="project" value="UniProtKB-UniRule"/>
</dbReference>
<dbReference type="SUPFAM" id="SSF52402">
    <property type="entry name" value="Adenine nucleotide alpha hydrolases-like"/>
    <property type="match status" value="1"/>
</dbReference>
<dbReference type="NCBIfam" id="NF002537">
    <property type="entry name" value="PRK02090.1"/>
    <property type="match status" value="1"/>
</dbReference>
<keyword evidence="3 14" id="KW-0479">Metal-binding</keyword>
<feature type="binding site" evidence="14">
    <location>
        <position position="204"/>
    </location>
    <ligand>
        <name>[4Fe-4S] cluster</name>
        <dbReference type="ChEBI" id="CHEBI:49883"/>
    </ligand>
</feature>
<dbReference type="CDD" id="cd23945">
    <property type="entry name" value="PAPS_reductase"/>
    <property type="match status" value="1"/>
</dbReference>
<dbReference type="GO" id="GO:0005737">
    <property type="term" value="C:cytoplasm"/>
    <property type="evidence" value="ECO:0007669"/>
    <property type="project" value="UniProtKB-SubCell"/>
</dbReference>
<proteinExistence type="inferred from homology"/>
<dbReference type="GO" id="GO:0070814">
    <property type="term" value="P:hydrogen sulfide biosynthetic process"/>
    <property type="evidence" value="ECO:0007669"/>
    <property type="project" value="UniProtKB-UniRule"/>
</dbReference>
<dbReference type="PIRSF" id="PIRSF000857">
    <property type="entry name" value="PAPS_reductase"/>
    <property type="match status" value="1"/>
</dbReference>
<evidence type="ECO:0000256" key="6">
    <source>
        <dbReference type="ARBA" id="ARBA00023014"/>
    </source>
</evidence>
<evidence type="ECO:0000256" key="1">
    <source>
        <dbReference type="ARBA" id="ARBA00009732"/>
    </source>
</evidence>
<evidence type="ECO:0000256" key="5">
    <source>
        <dbReference type="ARBA" id="ARBA00023004"/>
    </source>
</evidence>
<comment type="pathway">
    <text evidence="8 14">Sulfur metabolism; hydrogen sulfide biosynthesis; sulfite from sulfate.</text>
</comment>
<feature type="binding site" evidence="14">
    <location>
        <position position="207"/>
    </location>
    <ligand>
        <name>[4Fe-4S] cluster</name>
        <dbReference type="ChEBI" id="CHEBI:49883"/>
    </ligand>
</feature>
<evidence type="ECO:0000256" key="13">
    <source>
        <dbReference type="ARBA" id="ARBA00048441"/>
    </source>
</evidence>
<evidence type="ECO:0000259" key="15">
    <source>
        <dbReference type="Pfam" id="PF01507"/>
    </source>
</evidence>
<feature type="active site" description="Nucleophile; cysteine thiosulfonate intermediate" evidence="14">
    <location>
        <position position="232"/>
    </location>
</feature>
<dbReference type="NCBIfam" id="TIGR00434">
    <property type="entry name" value="cysH"/>
    <property type="match status" value="1"/>
</dbReference>
<dbReference type="HAMAP" id="MF_00063">
    <property type="entry name" value="CysH"/>
    <property type="match status" value="1"/>
</dbReference>
<evidence type="ECO:0000256" key="11">
    <source>
        <dbReference type="ARBA" id="ARBA00030894"/>
    </source>
</evidence>
<evidence type="ECO:0000256" key="14">
    <source>
        <dbReference type="HAMAP-Rule" id="MF_00063"/>
    </source>
</evidence>
<dbReference type="Pfam" id="PF01507">
    <property type="entry name" value="PAPS_reduct"/>
    <property type="match status" value="1"/>
</dbReference>
<gene>
    <name evidence="14" type="primary">cysH</name>
    <name evidence="16" type="ORF">AVDCRST_MAG96-1801</name>
</gene>
<evidence type="ECO:0000256" key="12">
    <source>
        <dbReference type="ARBA" id="ARBA00032041"/>
    </source>
</evidence>
<feature type="binding site" evidence="14">
    <location>
        <position position="121"/>
    </location>
    <ligand>
        <name>[4Fe-4S] cluster</name>
        <dbReference type="ChEBI" id="CHEBI:49883"/>
    </ligand>
</feature>
<dbReference type="NCBIfam" id="TIGR02055">
    <property type="entry name" value="APS_reductase"/>
    <property type="match status" value="1"/>
</dbReference>
<organism evidence="16">
    <name type="scientific">uncultured Segetibacter sp</name>
    <dbReference type="NCBI Taxonomy" id="481133"/>
    <lineage>
        <taxon>Bacteria</taxon>
        <taxon>Pseudomonadati</taxon>
        <taxon>Bacteroidota</taxon>
        <taxon>Chitinophagia</taxon>
        <taxon>Chitinophagales</taxon>
        <taxon>Chitinophagaceae</taxon>
        <taxon>Segetibacter</taxon>
        <taxon>environmental samples</taxon>
    </lineage>
</organism>
<evidence type="ECO:0000256" key="3">
    <source>
        <dbReference type="ARBA" id="ARBA00022723"/>
    </source>
</evidence>
<dbReference type="InterPro" id="IPR011798">
    <property type="entry name" value="APS_reductase"/>
</dbReference>
<evidence type="ECO:0000313" key="16">
    <source>
        <dbReference type="EMBL" id="CAA9497520.1"/>
    </source>
</evidence>
<dbReference type="GO" id="GO:0046872">
    <property type="term" value="F:metal ion binding"/>
    <property type="evidence" value="ECO:0007669"/>
    <property type="project" value="UniProtKB-KW"/>
</dbReference>
<dbReference type="InterPro" id="IPR002500">
    <property type="entry name" value="PAPS_reduct_dom"/>
</dbReference>
<keyword evidence="2 14" id="KW-0963">Cytoplasm</keyword>
<dbReference type="GO" id="GO:0019379">
    <property type="term" value="P:sulfate assimilation, phosphoadenylyl sulfate reduction by phosphoadenylyl-sulfate reductase (thioredoxin)"/>
    <property type="evidence" value="ECO:0007669"/>
    <property type="project" value="UniProtKB-UniRule"/>
</dbReference>
<protein>
    <recommendedName>
        <fullName evidence="10 14">Adenosine 5'-phosphosulfate reductase</fullName>
        <shortName evidence="14">APS reductase</shortName>
        <ecNumber evidence="9 14">1.8.4.10</ecNumber>
    </recommendedName>
    <alternativeName>
        <fullName evidence="12 14">5'-adenylylsulfate reductase</fullName>
    </alternativeName>
    <alternativeName>
        <fullName evidence="11 14">Thioredoxin-dependent 5'-adenylylsulfate reductase</fullName>
    </alternativeName>
</protein>
<comment type="cofactor">
    <cofactor evidence="14">
        <name>[4Fe-4S] cluster</name>
        <dbReference type="ChEBI" id="CHEBI:49883"/>
    </cofactor>
    <text evidence="14">Binds 1 [4Fe-4S] cluster per subunit.</text>
</comment>
<keyword evidence="6 14" id="KW-0411">Iron-sulfur</keyword>
<feature type="binding site" evidence="14">
    <location>
        <position position="122"/>
    </location>
    <ligand>
        <name>[4Fe-4S] cluster</name>
        <dbReference type="ChEBI" id="CHEBI:49883"/>
    </ligand>
</feature>
<name>A0A6J4SFD7_9BACT</name>
<evidence type="ECO:0000256" key="8">
    <source>
        <dbReference type="ARBA" id="ARBA00024327"/>
    </source>
</evidence>
<reference evidence="16" key="1">
    <citation type="submission" date="2020-02" db="EMBL/GenBank/DDBJ databases">
        <authorList>
            <person name="Meier V. D."/>
        </authorList>
    </citation>
    <scope>NUCLEOTIDE SEQUENCE</scope>
    <source>
        <strain evidence="16">AVDCRST_MAG96</strain>
    </source>
</reference>
<dbReference type="EMBL" id="CADCVN010000689">
    <property type="protein sequence ID" value="CAA9497520.1"/>
    <property type="molecule type" value="Genomic_DNA"/>
</dbReference>
<dbReference type="GO" id="GO:0019344">
    <property type="term" value="P:cysteine biosynthetic process"/>
    <property type="evidence" value="ECO:0007669"/>
    <property type="project" value="InterPro"/>
</dbReference>
<comment type="similarity">
    <text evidence="1 14">Belongs to the PAPS reductase family. CysH subfamily.</text>
</comment>
<dbReference type="PANTHER" id="PTHR46482:SF9">
    <property type="entry name" value="5'-ADENYLYLSULFATE REDUCTASE 1, CHLOROPLASTIC"/>
    <property type="match status" value="1"/>
</dbReference>
<dbReference type="GO" id="GO:0051539">
    <property type="term" value="F:4 iron, 4 sulfur cluster binding"/>
    <property type="evidence" value="ECO:0007669"/>
    <property type="project" value="UniProtKB-UniRule"/>
</dbReference>
<sequence>MTQRLSDSIQDLQIKAKELSIAEMLQQLASMYPGKVAFSTSFSWEDQVISHHILANNLPIKIFTLDTGRLFPETYSVWSRTNERYNTNIKPYYPDNTLLEPFVAEKGPNSFYEAPENRITCCHIRKVEPLRRALKGNEIWVTGLRAEHSPNRHDLNGFEWDEVNGLIKYHPLVKWSTEEVKAYINEHNVPYNILHDRGFVSIGCQPCTRAIKPGEDFRAGRWWWEDSSKKECGLHVHTNNLQQA</sequence>
<evidence type="ECO:0000256" key="2">
    <source>
        <dbReference type="ARBA" id="ARBA00022490"/>
    </source>
</evidence>
<dbReference type="InterPro" id="IPR004511">
    <property type="entry name" value="PAPS/APS_Rdtase"/>
</dbReference>
<accession>A0A6J4SFD7</accession>
<evidence type="ECO:0000256" key="10">
    <source>
        <dbReference type="ARBA" id="ARBA00029514"/>
    </source>
</evidence>
<dbReference type="Gene3D" id="3.40.50.620">
    <property type="entry name" value="HUPs"/>
    <property type="match status" value="1"/>
</dbReference>
<dbReference type="GO" id="GO:0043866">
    <property type="term" value="F:adenylyl-sulfate reductase (thioredoxin) activity"/>
    <property type="evidence" value="ECO:0007669"/>
    <property type="project" value="UniProtKB-EC"/>
</dbReference>
<keyword evidence="5 14" id="KW-0408">Iron</keyword>
<comment type="function">
    <text evidence="7 14">Catalyzes the formation of sulfite from adenosine 5'-phosphosulfate (APS) using thioredoxin as an electron donor.</text>
</comment>
<dbReference type="AlphaFoldDB" id="A0A6J4SFD7"/>
<evidence type="ECO:0000256" key="4">
    <source>
        <dbReference type="ARBA" id="ARBA00023002"/>
    </source>
</evidence>
<feature type="domain" description="Phosphoadenosine phosphosulphate reductase" evidence="15">
    <location>
        <begin position="36"/>
        <end position="210"/>
    </location>
</feature>
<evidence type="ECO:0000256" key="7">
    <source>
        <dbReference type="ARBA" id="ARBA00024298"/>
    </source>
</evidence>
<dbReference type="EC" id="1.8.4.10" evidence="9 14"/>
<dbReference type="InterPro" id="IPR014729">
    <property type="entry name" value="Rossmann-like_a/b/a_fold"/>
</dbReference>
<comment type="subcellular location">
    <subcellularLocation>
        <location evidence="14">Cytoplasm</location>
    </subcellularLocation>
</comment>